<gene>
    <name evidence="3" type="ORF">Pcinc_041452</name>
</gene>
<name>A0AAE1BJJ1_PETCI</name>
<dbReference type="Proteomes" id="UP001286313">
    <property type="component" value="Unassembled WGS sequence"/>
</dbReference>
<keyword evidence="2" id="KW-0732">Signal</keyword>
<evidence type="ECO:0000256" key="1">
    <source>
        <dbReference type="SAM" id="MobiDB-lite"/>
    </source>
</evidence>
<dbReference type="EMBL" id="JAWQEG010007660">
    <property type="protein sequence ID" value="KAK3851931.1"/>
    <property type="molecule type" value="Genomic_DNA"/>
</dbReference>
<proteinExistence type="predicted"/>
<reference evidence="3" key="1">
    <citation type="submission" date="2023-10" db="EMBL/GenBank/DDBJ databases">
        <title>Genome assemblies of two species of porcelain crab, Petrolisthes cinctipes and Petrolisthes manimaculis (Anomura: Porcellanidae).</title>
        <authorList>
            <person name="Angst P."/>
        </authorList>
    </citation>
    <scope>NUCLEOTIDE SEQUENCE</scope>
    <source>
        <strain evidence="3">PB745_01</strain>
        <tissue evidence="3">Gill</tissue>
    </source>
</reference>
<feature type="region of interest" description="Disordered" evidence="1">
    <location>
        <begin position="54"/>
        <end position="90"/>
    </location>
</feature>
<keyword evidence="4" id="KW-1185">Reference proteome</keyword>
<dbReference type="AlphaFoldDB" id="A0AAE1BJJ1"/>
<feature type="signal peptide" evidence="2">
    <location>
        <begin position="1"/>
        <end position="21"/>
    </location>
</feature>
<feature type="compositionally biased region" description="Low complexity" evidence="1">
    <location>
        <begin position="80"/>
        <end position="90"/>
    </location>
</feature>
<protein>
    <recommendedName>
        <fullName evidence="5">Secreted protein</fullName>
    </recommendedName>
</protein>
<evidence type="ECO:0000313" key="3">
    <source>
        <dbReference type="EMBL" id="KAK3851931.1"/>
    </source>
</evidence>
<evidence type="ECO:0000313" key="4">
    <source>
        <dbReference type="Proteomes" id="UP001286313"/>
    </source>
</evidence>
<evidence type="ECO:0000256" key="2">
    <source>
        <dbReference type="SAM" id="SignalP"/>
    </source>
</evidence>
<feature type="compositionally biased region" description="Basic residues" evidence="1">
    <location>
        <begin position="64"/>
        <end position="76"/>
    </location>
</feature>
<evidence type="ECO:0008006" key="5">
    <source>
        <dbReference type="Google" id="ProtNLM"/>
    </source>
</evidence>
<sequence>MSLVLLMVLVIFRAFSYISEGRGSVRTIEVLARTSGLIPGQSLIRWPTAGVHQRGYTCPANGTRSRRPRRRVRAKRRSDPSNPRPSSRDR</sequence>
<organism evidence="3 4">
    <name type="scientific">Petrolisthes cinctipes</name>
    <name type="common">Flat porcelain crab</name>
    <dbReference type="NCBI Taxonomy" id="88211"/>
    <lineage>
        <taxon>Eukaryota</taxon>
        <taxon>Metazoa</taxon>
        <taxon>Ecdysozoa</taxon>
        <taxon>Arthropoda</taxon>
        <taxon>Crustacea</taxon>
        <taxon>Multicrustacea</taxon>
        <taxon>Malacostraca</taxon>
        <taxon>Eumalacostraca</taxon>
        <taxon>Eucarida</taxon>
        <taxon>Decapoda</taxon>
        <taxon>Pleocyemata</taxon>
        <taxon>Anomura</taxon>
        <taxon>Galatheoidea</taxon>
        <taxon>Porcellanidae</taxon>
        <taxon>Petrolisthes</taxon>
    </lineage>
</organism>
<accession>A0AAE1BJJ1</accession>
<feature type="chain" id="PRO_5042255442" description="Secreted protein" evidence="2">
    <location>
        <begin position="22"/>
        <end position="90"/>
    </location>
</feature>
<comment type="caution">
    <text evidence="3">The sequence shown here is derived from an EMBL/GenBank/DDBJ whole genome shotgun (WGS) entry which is preliminary data.</text>
</comment>